<feature type="transmembrane region" description="Helical" evidence="1">
    <location>
        <begin position="42"/>
        <end position="60"/>
    </location>
</feature>
<dbReference type="Proteomes" id="UP000248840">
    <property type="component" value="Unassembled WGS sequence"/>
</dbReference>
<keyword evidence="1" id="KW-0472">Membrane</keyword>
<comment type="caution">
    <text evidence="2">The sequence shown here is derived from an EMBL/GenBank/DDBJ whole genome shotgun (WGS) entry which is preliminary data.</text>
</comment>
<protein>
    <submittedName>
        <fullName evidence="2">Uncharacterized protein</fullName>
    </submittedName>
</protein>
<name>A0A328YG40_9FLAO</name>
<accession>A0A328YG40</accession>
<dbReference type="OrthoDB" id="1362499at2"/>
<organism evidence="2 3">
    <name type="scientific">Flavobacterium aciduliphilum</name>
    <dbReference type="NCBI Taxonomy" id="1101402"/>
    <lineage>
        <taxon>Bacteria</taxon>
        <taxon>Pseudomonadati</taxon>
        <taxon>Bacteroidota</taxon>
        <taxon>Flavobacteriia</taxon>
        <taxon>Flavobacteriales</taxon>
        <taxon>Flavobacteriaceae</taxon>
        <taxon>Flavobacterium</taxon>
    </lineage>
</organism>
<gene>
    <name evidence="2" type="ORF">CLV55_104180</name>
</gene>
<feature type="transmembrane region" description="Helical" evidence="1">
    <location>
        <begin position="12"/>
        <end position="30"/>
    </location>
</feature>
<feature type="transmembrane region" description="Helical" evidence="1">
    <location>
        <begin position="72"/>
        <end position="90"/>
    </location>
</feature>
<keyword evidence="1" id="KW-0812">Transmembrane</keyword>
<reference evidence="2 3" key="1">
    <citation type="submission" date="2018-06" db="EMBL/GenBank/DDBJ databases">
        <title>Genomic Encyclopedia of Archaeal and Bacterial Type Strains, Phase II (KMG-II): from individual species to whole genera.</title>
        <authorList>
            <person name="Goeker M."/>
        </authorList>
    </citation>
    <scope>NUCLEOTIDE SEQUENCE [LARGE SCALE GENOMIC DNA]</scope>
    <source>
        <strain evidence="2 3">DSM 25663</strain>
    </source>
</reference>
<dbReference type="EMBL" id="QLSZ01000004">
    <property type="protein sequence ID" value="RAR72919.1"/>
    <property type="molecule type" value="Genomic_DNA"/>
</dbReference>
<evidence type="ECO:0000256" key="1">
    <source>
        <dbReference type="SAM" id="Phobius"/>
    </source>
</evidence>
<evidence type="ECO:0000313" key="3">
    <source>
        <dbReference type="Proteomes" id="UP000248840"/>
    </source>
</evidence>
<proteinExistence type="predicted"/>
<dbReference type="RefSeq" id="WP_112112905.1">
    <property type="nucleotide sequence ID" value="NZ_QLSZ01000004.1"/>
</dbReference>
<sequence length="92" mass="10515">MNLNRFSKEHITIAFYIIYITISGVCFELFPGDAKNPNMGVLLIYVMIPISLIYFMYHLIKQLYGTTSYAKCLMIHGVAWLSIAVILSVFSK</sequence>
<dbReference type="AlphaFoldDB" id="A0A328YG40"/>
<evidence type="ECO:0000313" key="2">
    <source>
        <dbReference type="EMBL" id="RAR72919.1"/>
    </source>
</evidence>
<keyword evidence="3" id="KW-1185">Reference proteome</keyword>
<keyword evidence="1" id="KW-1133">Transmembrane helix</keyword>